<dbReference type="PANTHER" id="PTHR43840:SF13">
    <property type="entry name" value="CATION EFFLUX PROTEIN CYTOPLASMIC DOMAIN-CONTAINING PROTEIN"/>
    <property type="match status" value="1"/>
</dbReference>
<keyword evidence="4 8" id="KW-1133">Transmembrane helix</keyword>
<dbReference type="Pfam" id="PF16916">
    <property type="entry name" value="ZT_dimer"/>
    <property type="match status" value="1"/>
</dbReference>
<evidence type="ECO:0000259" key="10">
    <source>
        <dbReference type="Pfam" id="PF16916"/>
    </source>
</evidence>
<dbReference type="GO" id="GO:0016020">
    <property type="term" value="C:membrane"/>
    <property type="evidence" value="ECO:0007669"/>
    <property type="project" value="InterPro"/>
</dbReference>
<dbReference type="InterPro" id="IPR058533">
    <property type="entry name" value="Cation_efflux_TM"/>
</dbReference>
<dbReference type="Gene3D" id="3.30.70.1350">
    <property type="entry name" value="Cation efflux protein, cytoplasmic domain"/>
    <property type="match status" value="1"/>
</dbReference>
<sequence length="425" mass="46832">MSFTSTVTTTEVESGNHPLTSSSDHVHPDDTIVPPPPAATGSSLTTHRVPYTAAVDDMTVRDTDNKSDIEDGVYTLRDPLLLHSMKQSDDALASMATSSRHSKKLRNFYRSQNEHIDFLLSPLNPIDEDAEKNLLKLKIAVYGSTAANVLLFVLQLVAAISSGSLSLFATMADAFMDLLSGITLMVANRASRKKNWDKYPAGKKKMETAGIIVFSCLMATVSIQLIIESVRTLAAGEHSTDLSPMSISFVAVALGLKFVLFLYCTALRRYQSAKIFAQDHRNDLIVNGLGLTTALLGSHFASWLDPVGAILVACIIFGSWGSTAWEHIQLIVGKSADVTFLQRITYIAMTHDPRVLQVDTCRAYHSGENLYVEVDLVLPPDMMLRESHDILESLQIKLESIPEVERAFVHGDYETSHKPEHRKDL</sequence>
<dbReference type="SUPFAM" id="SSF160240">
    <property type="entry name" value="Cation efflux protein cytoplasmic domain-like"/>
    <property type="match status" value="1"/>
</dbReference>
<dbReference type="InterPro" id="IPR050291">
    <property type="entry name" value="CDF_Transporter"/>
</dbReference>
<comment type="caution">
    <text evidence="11">The sequence shown here is derived from an EMBL/GenBank/DDBJ whole genome shotgun (WGS) entry which is preliminary data.</text>
</comment>
<dbReference type="GO" id="GO:0098771">
    <property type="term" value="P:inorganic ion homeostasis"/>
    <property type="evidence" value="ECO:0007669"/>
    <property type="project" value="UniProtKB-ARBA"/>
</dbReference>
<protein>
    <submittedName>
        <fullName evidence="11">Uncharacterized protein</fullName>
    </submittedName>
</protein>
<feature type="transmembrane region" description="Helical" evidence="8">
    <location>
        <begin position="208"/>
        <end position="227"/>
    </location>
</feature>
<dbReference type="InterPro" id="IPR027469">
    <property type="entry name" value="Cation_efflux_TMD_sf"/>
</dbReference>
<dbReference type="InterPro" id="IPR027470">
    <property type="entry name" value="Cation_efflux_CTD"/>
</dbReference>
<keyword evidence="2" id="KW-0813">Transport</keyword>
<feature type="transmembrane region" description="Helical" evidence="8">
    <location>
        <begin position="307"/>
        <end position="325"/>
    </location>
</feature>
<dbReference type="SUPFAM" id="SSF161111">
    <property type="entry name" value="Cation efflux protein transmembrane domain-like"/>
    <property type="match status" value="1"/>
</dbReference>
<keyword evidence="12" id="KW-1185">Reference proteome</keyword>
<dbReference type="PANTHER" id="PTHR43840">
    <property type="entry name" value="MITOCHONDRIAL METAL TRANSPORTER 1-RELATED"/>
    <property type="match status" value="1"/>
</dbReference>
<keyword evidence="5" id="KW-0406">Ion transport</keyword>
<dbReference type="GO" id="GO:0030003">
    <property type="term" value="P:intracellular monoatomic cation homeostasis"/>
    <property type="evidence" value="ECO:0007669"/>
    <property type="project" value="UniProtKB-ARBA"/>
</dbReference>
<evidence type="ECO:0000256" key="3">
    <source>
        <dbReference type="ARBA" id="ARBA00022692"/>
    </source>
</evidence>
<evidence type="ECO:0000256" key="5">
    <source>
        <dbReference type="ARBA" id="ARBA00023065"/>
    </source>
</evidence>
<dbReference type="GO" id="GO:0012505">
    <property type="term" value="C:endomembrane system"/>
    <property type="evidence" value="ECO:0007669"/>
    <property type="project" value="UniProtKB-SubCell"/>
</dbReference>
<dbReference type="OrthoDB" id="78296at2759"/>
<evidence type="ECO:0000256" key="7">
    <source>
        <dbReference type="SAM" id="MobiDB-lite"/>
    </source>
</evidence>
<keyword evidence="6 8" id="KW-0472">Membrane</keyword>
<evidence type="ECO:0000256" key="4">
    <source>
        <dbReference type="ARBA" id="ARBA00022989"/>
    </source>
</evidence>
<dbReference type="Pfam" id="PF01545">
    <property type="entry name" value="Cation_efflux"/>
    <property type="match status" value="1"/>
</dbReference>
<dbReference type="InterPro" id="IPR002524">
    <property type="entry name" value="Cation_efflux"/>
</dbReference>
<reference evidence="11 12" key="1">
    <citation type="journal article" date="2017" name="Mycologia">
        <title>Bifiguratus adelaidae, gen. et sp. nov., a new member of Mucoromycotina in endophytic and soil-dwelling habitats.</title>
        <authorList>
            <person name="Torres-Cruz T.J."/>
            <person name="Billingsley Tobias T.L."/>
            <person name="Almatruk M."/>
            <person name="Hesse C."/>
            <person name="Kuske C.R."/>
            <person name="Desiro A."/>
            <person name="Benucci G.M."/>
            <person name="Bonito G."/>
            <person name="Stajich J.E."/>
            <person name="Dunlap C."/>
            <person name="Arnold A.E."/>
            <person name="Porras-Alfaro A."/>
        </authorList>
    </citation>
    <scope>NUCLEOTIDE SEQUENCE [LARGE SCALE GENOMIC DNA]</scope>
    <source>
        <strain evidence="11 12">AZ0501</strain>
    </source>
</reference>
<dbReference type="AlphaFoldDB" id="A0A261Y590"/>
<feature type="region of interest" description="Disordered" evidence="7">
    <location>
        <begin position="1"/>
        <end position="45"/>
    </location>
</feature>
<feature type="domain" description="Cation efflux protein transmembrane" evidence="9">
    <location>
        <begin position="144"/>
        <end position="331"/>
    </location>
</feature>
<dbReference type="EMBL" id="MVBO01000010">
    <property type="protein sequence ID" value="OZJ05785.1"/>
    <property type="molecule type" value="Genomic_DNA"/>
</dbReference>
<evidence type="ECO:0000313" key="11">
    <source>
        <dbReference type="EMBL" id="OZJ05785.1"/>
    </source>
</evidence>
<proteinExistence type="predicted"/>
<dbReference type="InterPro" id="IPR036837">
    <property type="entry name" value="Cation_efflux_CTD_sf"/>
</dbReference>
<feature type="transmembrane region" description="Helical" evidence="8">
    <location>
        <begin position="167"/>
        <end position="187"/>
    </location>
</feature>
<feature type="transmembrane region" description="Helical" evidence="8">
    <location>
        <begin position="247"/>
        <end position="264"/>
    </location>
</feature>
<feature type="compositionally biased region" description="Low complexity" evidence="7">
    <location>
        <begin position="1"/>
        <end position="13"/>
    </location>
</feature>
<evidence type="ECO:0000256" key="8">
    <source>
        <dbReference type="SAM" id="Phobius"/>
    </source>
</evidence>
<dbReference type="GO" id="GO:0008324">
    <property type="term" value="F:monoatomic cation transmembrane transporter activity"/>
    <property type="evidence" value="ECO:0007669"/>
    <property type="project" value="InterPro"/>
</dbReference>
<evidence type="ECO:0000256" key="2">
    <source>
        <dbReference type="ARBA" id="ARBA00022448"/>
    </source>
</evidence>
<feature type="transmembrane region" description="Helical" evidence="8">
    <location>
        <begin position="284"/>
        <end position="301"/>
    </location>
</feature>
<evidence type="ECO:0000313" key="12">
    <source>
        <dbReference type="Proteomes" id="UP000242875"/>
    </source>
</evidence>
<dbReference type="FunFam" id="3.30.70.1350:FF:000001">
    <property type="entry name" value="Metal tolerance protein 11"/>
    <property type="match status" value="1"/>
</dbReference>
<dbReference type="Proteomes" id="UP000242875">
    <property type="component" value="Unassembled WGS sequence"/>
</dbReference>
<organism evidence="11 12">
    <name type="scientific">Bifiguratus adelaidae</name>
    <dbReference type="NCBI Taxonomy" id="1938954"/>
    <lineage>
        <taxon>Eukaryota</taxon>
        <taxon>Fungi</taxon>
        <taxon>Fungi incertae sedis</taxon>
        <taxon>Mucoromycota</taxon>
        <taxon>Mucoromycotina</taxon>
        <taxon>Endogonomycetes</taxon>
        <taxon>Endogonales</taxon>
        <taxon>Endogonales incertae sedis</taxon>
        <taxon>Bifiguratus</taxon>
    </lineage>
</organism>
<evidence type="ECO:0000259" key="9">
    <source>
        <dbReference type="Pfam" id="PF01545"/>
    </source>
</evidence>
<feature type="transmembrane region" description="Helical" evidence="8">
    <location>
        <begin position="139"/>
        <end position="161"/>
    </location>
</feature>
<feature type="domain" description="Cation efflux protein cytoplasmic" evidence="10">
    <location>
        <begin position="341"/>
        <end position="410"/>
    </location>
</feature>
<dbReference type="FunFam" id="1.20.1510.10:FF:000005">
    <property type="entry name" value="Putative Cation diffusion facilitator 1"/>
    <property type="match status" value="1"/>
</dbReference>
<evidence type="ECO:0000256" key="6">
    <source>
        <dbReference type="ARBA" id="ARBA00023136"/>
    </source>
</evidence>
<keyword evidence="3 8" id="KW-0812">Transmembrane</keyword>
<accession>A0A261Y590</accession>
<dbReference type="Gene3D" id="1.20.1510.10">
    <property type="entry name" value="Cation efflux protein transmembrane domain"/>
    <property type="match status" value="1"/>
</dbReference>
<evidence type="ECO:0000256" key="1">
    <source>
        <dbReference type="ARBA" id="ARBA00004127"/>
    </source>
</evidence>
<comment type="subcellular location">
    <subcellularLocation>
        <location evidence="1">Endomembrane system</location>
        <topology evidence="1">Multi-pass membrane protein</topology>
    </subcellularLocation>
</comment>
<dbReference type="NCBIfam" id="TIGR01297">
    <property type="entry name" value="CDF"/>
    <property type="match status" value="1"/>
</dbReference>
<name>A0A261Y590_9FUNG</name>
<gene>
    <name evidence="11" type="ORF">BZG36_01295</name>
</gene>